<dbReference type="Proteomes" id="UP000008370">
    <property type="component" value="Unassembled WGS sequence"/>
</dbReference>
<gene>
    <name evidence="1" type="ORF">PHACADRAFT_248716</name>
</gene>
<organism evidence="1 2">
    <name type="scientific">Phanerochaete carnosa (strain HHB-10118-sp)</name>
    <name type="common">White-rot fungus</name>
    <name type="synonym">Peniophora carnosa</name>
    <dbReference type="NCBI Taxonomy" id="650164"/>
    <lineage>
        <taxon>Eukaryota</taxon>
        <taxon>Fungi</taxon>
        <taxon>Dikarya</taxon>
        <taxon>Basidiomycota</taxon>
        <taxon>Agaricomycotina</taxon>
        <taxon>Agaricomycetes</taxon>
        <taxon>Polyporales</taxon>
        <taxon>Phanerochaetaceae</taxon>
        <taxon>Phanerochaete</taxon>
    </lineage>
</organism>
<proteinExistence type="predicted"/>
<sequence>MRRFKKKLRSRETRDAAYTAVSALKQALDMFNGVASNIPVPGLQAGVSGLSTVLDMVQV</sequence>
<dbReference type="GeneID" id="18914424"/>
<dbReference type="HOGENOM" id="CLU_2961566_0_0_1"/>
<dbReference type="RefSeq" id="XP_007391235.1">
    <property type="nucleotide sequence ID" value="XM_007391173.1"/>
</dbReference>
<name>K5XFJ6_PHACS</name>
<reference evidence="1 2" key="1">
    <citation type="journal article" date="2012" name="BMC Genomics">
        <title>Comparative genomics of the white-rot fungi, Phanerochaete carnosa and P. chrysosporium, to elucidate the genetic basis of the distinct wood types they colonize.</title>
        <authorList>
            <person name="Suzuki H."/>
            <person name="MacDonald J."/>
            <person name="Syed K."/>
            <person name="Salamov A."/>
            <person name="Hori C."/>
            <person name="Aerts A."/>
            <person name="Henrissat B."/>
            <person name="Wiebenga A."/>
            <person name="vanKuyk P.A."/>
            <person name="Barry K."/>
            <person name="Lindquist E."/>
            <person name="LaButti K."/>
            <person name="Lapidus A."/>
            <person name="Lucas S."/>
            <person name="Coutinho P."/>
            <person name="Gong Y."/>
            <person name="Samejima M."/>
            <person name="Mahadevan R."/>
            <person name="Abou-Zaid M."/>
            <person name="de Vries R.P."/>
            <person name="Igarashi K."/>
            <person name="Yadav J.S."/>
            <person name="Grigoriev I.V."/>
            <person name="Master E.R."/>
        </authorList>
    </citation>
    <scope>NUCLEOTIDE SEQUENCE [LARGE SCALE GENOMIC DNA]</scope>
    <source>
        <strain evidence="1 2">HHB-10118-sp</strain>
    </source>
</reference>
<accession>K5XFJ6</accession>
<keyword evidence="2" id="KW-1185">Reference proteome</keyword>
<protein>
    <submittedName>
        <fullName evidence="1">Uncharacterized protein</fullName>
    </submittedName>
</protein>
<evidence type="ECO:0000313" key="2">
    <source>
        <dbReference type="Proteomes" id="UP000008370"/>
    </source>
</evidence>
<dbReference type="EMBL" id="JH930468">
    <property type="protein sequence ID" value="EKM61842.1"/>
    <property type="molecule type" value="Genomic_DNA"/>
</dbReference>
<evidence type="ECO:0000313" key="1">
    <source>
        <dbReference type="EMBL" id="EKM61842.1"/>
    </source>
</evidence>
<dbReference type="AlphaFoldDB" id="K5XFJ6"/>
<dbReference type="InParanoid" id="K5XFJ6"/>
<dbReference type="KEGG" id="pco:PHACADRAFT_248716"/>